<evidence type="ECO:0000256" key="3">
    <source>
        <dbReference type="ARBA" id="ARBA00022837"/>
    </source>
</evidence>
<organism evidence="4 5">
    <name type="scientific">Hymenobacter ginkgonis</name>
    <dbReference type="NCBI Taxonomy" id="2682976"/>
    <lineage>
        <taxon>Bacteria</taxon>
        <taxon>Pseudomonadati</taxon>
        <taxon>Bacteroidota</taxon>
        <taxon>Cytophagia</taxon>
        <taxon>Cytophagales</taxon>
        <taxon>Hymenobacteraceae</taxon>
        <taxon>Hymenobacter</taxon>
    </lineage>
</organism>
<dbReference type="InterPro" id="IPR014718">
    <property type="entry name" value="GH-type_carb-bd"/>
</dbReference>
<reference evidence="4 5" key="1">
    <citation type="submission" date="2019-12" db="EMBL/GenBank/DDBJ databases">
        <title>Hymenobacter sp. HMF4947 Genome sequencing and assembly.</title>
        <authorList>
            <person name="Kang H."/>
            <person name="Cha I."/>
            <person name="Kim H."/>
            <person name="Joh K."/>
        </authorList>
    </citation>
    <scope>NUCLEOTIDE SEQUENCE [LARGE SCALE GENOMIC DNA]</scope>
    <source>
        <strain evidence="4 5">HMF4947</strain>
    </source>
</reference>
<evidence type="ECO:0000313" key="4">
    <source>
        <dbReference type="EMBL" id="MVN77523.1"/>
    </source>
</evidence>
<keyword evidence="3" id="KW-0106">Calcium</keyword>
<proteinExistence type="predicted"/>
<accession>A0A7K1TGN5</accession>
<protein>
    <submittedName>
        <fullName evidence="4">Uncharacterized protein</fullName>
    </submittedName>
</protein>
<dbReference type="AlphaFoldDB" id="A0A7K1TGN5"/>
<dbReference type="InterPro" id="IPR011013">
    <property type="entry name" value="Gal_mutarotase_sf_dom"/>
</dbReference>
<evidence type="ECO:0000313" key="5">
    <source>
        <dbReference type="Proteomes" id="UP000441336"/>
    </source>
</evidence>
<comment type="subunit">
    <text evidence="2">Monomer.</text>
</comment>
<dbReference type="SUPFAM" id="SSF74650">
    <property type="entry name" value="Galactose mutarotase-like"/>
    <property type="match status" value="1"/>
</dbReference>
<evidence type="ECO:0000256" key="1">
    <source>
        <dbReference type="ARBA" id="ARBA00001913"/>
    </source>
</evidence>
<dbReference type="GO" id="GO:0003824">
    <property type="term" value="F:catalytic activity"/>
    <property type="evidence" value="ECO:0007669"/>
    <property type="project" value="InterPro"/>
</dbReference>
<keyword evidence="5" id="KW-1185">Reference proteome</keyword>
<dbReference type="Proteomes" id="UP000441336">
    <property type="component" value="Unassembled WGS sequence"/>
</dbReference>
<dbReference type="GO" id="GO:0005975">
    <property type="term" value="P:carbohydrate metabolic process"/>
    <property type="evidence" value="ECO:0007669"/>
    <property type="project" value="InterPro"/>
</dbReference>
<dbReference type="GO" id="GO:0030246">
    <property type="term" value="F:carbohydrate binding"/>
    <property type="evidence" value="ECO:0007669"/>
    <property type="project" value="InterPro"/>
</dbReference>
<dbReference type="EMBL" id="WQKZ01000003">
    <property type="protein sequence ID" value="MVN77523.1"/>
    <property type="molecule type" value="Genomic_DNA"/>
</dbReference>
<comment type="cofactor">
    <cofactor evidence="1">
        <name>Ca(2+)</name>
        <dbReference type="ChEBI" id="CHEBI:29108"/>
    </cofactor>
</comment>
<evidence type="ECO:0000256" key="2">
    <source>
        <dbReference type="ARBA" id="ARBA00011245"/>
    </source>
</evidence>
<comment type="caution">
    <text evidence="4">The sequence shown here is derived from an EMBL/GenBank/DDBJ whole genome shotgun (WGS) entry which is preliminary data.</text>
</comment>
<gene>
    <name evidence="4" type="ORF">GO988_14400</name>
</gene>
<dbReference type="Gene3D" id="2.70.98.10">
    <property type="match status" value="1"/>
</dbReference>
<sequence length="80" mass="9104">MGFNRHVRTAKPGRLANEPTLTLPYLSQDGEEGYPSNLKVTVVYTLTNEDAPRLHYYCRTGRRCSTTPTLTSKRARLKMC</sequence>
<name>A0A7K1TGN5_9BACT</name>